<evidence type="ECO:0000313" key="2">
    <source>
        <dbReference type="Proteomes" id="UP001497472"/>
    </source>
</evidence>
<dbReference type="Proteomes" id="UP001497472">
    <property type="component" value="Unassembled WGS sequence"/>
</dbReference>
<accession>A0AAV1JE80</accession>
<sequence length="132" mass="15046">MKTENVKWLKDFSQTIIKPIEIIIERGSLTMSRDPSNLHPLPRLVLDGVVRKVCRTLREKRYTLLQSLFKYLCAIFISSLIEGSSSHPVLGGRMTVPTSSLLYGILRNRTYFFKVGEFIIHLSPSPPTLLTI</sequence>
<protein>
    <recommendedName>
        <fullName evidence="3">Maturase K</fullName>
    </recommendedName>
</protein>
<proteinExistence type="predicted"/>
<evidence type="ECO:0000313" key="1">
    <source>
        <dbReference type="EMBL" id="CAK1547630.1"/>
    </source>
</evidence>
<dbReference type="EMBL" id="CAVLEF010000009">
    <property type="protein sequence ID" value="CAK1547630.1"/>
    <property type="molecule type" value="Genomic_DNA"/>
</dbReference>
<gene>
    <name evidence="1" type="ORF">LNINA_LOCUS7090</name>
</gene>
<organism evidence="1 2">
    <name type="scientific">Leptosia nina</name>
    <dbReference type="NCBI Taxonomy" id="320188"/>
    <lineage>
        <taxon>Eukaryota</taxon>
        <taxon>Metazoa</taxon>
        <taxon>Ecdysozoa</taxon>
        <taxon>Arthropoda</taxon>
        <taxon>Hexapoda</taxon>
        <taxon>Insecta</taxon>
        <taxon>Pterygota</taxon>
        <taxon>Neoptera</taxon>
        <taxon>Endopterygota</taxon>
        <taxon>Lepidoptera</taxon>
        <taxon>Glossata</taxon>
        <taxon>Ditrysia</taxon>
        <taxon>Papilionoidea</taxon>
        <taxon>Pieridae</taxon>
        <taxon>Pierinae</taxon>
        <taxon>Leptosia</taxon>
    </lineage>
</organism>
<name>A0AAV1JE80_9NEOP</name>
<reference evidence="1 2" key="1">
    <citation type="submission" date="2023-11" db="EMBL/GenBank/DDBJ databases">
        <authorList>
            <person name="Okamura Y."/>
        </authorList>
    </citation>
    <scope>NUCLEOTIDE SEQUENCE [LARGE SCALE GENOMIC DNA]</scope>
</reference>
<dbReference type="AlphaFoldDB" id="A0AAV1JE80"/>
<comment type="caution">
    <text evidence="1">The sequence shown here is derived from an EMBL/GenBank/DDBJ whole genome shotgun (WGS) entry which is preliminary data.</text>
</comment>
<evidence type="ECO:0008006" key="3">
    <source>
        <dbReference type="Google" id="ProtNLM"/>
    </source>
</evidence>
<keyword evidence="2" id="KW-1185">Reference proteome</keyword>